<evidence type="ECO:0000256" key="1">
    <source>
        <dbReference type="SAM" id="MobiDB-lite"/>
    </source>
</evidence>
<proteinExistence type="predicted"/>
<feature type="compositionally biased region" description="Basic and acidic residues" evidence="1">
    <location>
        <begin position="127"/>
        <end position="136"/>
    </location>
</feature>
<feature type="region of interest" description="Disordered" evidence="1">
    <location>
        <begin position="127"/>
        <end position="147"/>
    </location>
</feature>
<evidence type="ECO:0000313" key="3">
    <source>
        <dbReference type="Proteomes" id="UP000077202"/>
    </source>
</evidence>
<name>A0A176WAQ3_MARPO</name>
<keyword evidence="3" id="KW-1185">Reference proteome</keyword>
<dbReference type="Proteomes" id="UP000077202">
    <property type="component" value="Unassembled WGS sequence"/>
</dbReference>
<reference evidence="2" key="1">
    <citation type="submission" date="2016-03" db="EMBL/GenBank/DDBJ databases">
        <title>Mechanisms controlling the formation of the plant cell surface in tip-growing cells are functionally conserved among land plants.</title>
        <authorList>
            <person name="Honkanen S."/>
            <person name="Jones V.A."/>
            <person name="Morieri G."/>
            <person name="Champion C."/>
            <person name="Hetherington A.J."/>
            <person name="Kelly S."/>
            <person name="Saint-Marcoux D."/>
            <person name="Proust H."/>
            <person name="Prescott H."/>
            <person name="Dolan L."/>
        </authorList>
    </citation>
    <scope>NUCLEOTIDE SEQUENCE [LARGE SCALE GENOMIC DNA]</scope>
    <source>
        <tissue evidence="2">Whole gametophyte</tissue>
    </source>
</reference>
<dbReference type="EMBL" id="LVLJ01001351">
    <property type="protein sequence ID" value="OAE30197.1"/>
    <property type="molecule type" value="Genomic_DNA"/>
</dbReference>
<sequence>MARIDENGVRHTFFSLGNHHLNQYCAASSAENFVREKWGGYDNNGDEIDNSSASAQPNASEESACCKHLIPLSTDSSCDPCEFCRGEALLEDAARSNALIAEADECNCEKCEMRVWDAADSAAKHSNCEQAREPGEQRAAAGGEEKHKNLGEDESAFSAILGVTFRSCCCLLHWIRELHPFEYRAKSHFRHTSQALHRNLATERKVVCLICFTKLKTLSGEDGLPFWSYCGCRDSSPCWLTWDEWVFHSQMMIHGLHTLSLRLSSSLLGSGP</sequence>
<gene>
    <name evidence="2" type="ORF">AXG93_4295s1530</name>
</gene>
<protein>
    <submittedName>
        <fullName evidence="2">Uncharacterized protein</fullName>
    </submittedName>
</protein>
<accession>A0A176WAQ3</accession>
<organism evidence="2 3">
    <name type="scientific">Marchantia polymorpha subsp. ruderalis</name>
    <dbReference type="NCBI Taxonomy" id="1480154"/>
    <lineage>
        <taxon>Eukaryota</taxon>
        <taxon>Viridiplantae</taxon>
        <taxon>Streptophyta</taxon>
        <taxon>Embryophyta</taxon>
        <taxon>Marchantiophyta</taxon>
        <taxon>Marchantiopsida</taxon>
        <taxon>Marchantiidae</taxon>
        <taxon>Marchantiales</taxon>
        <taxon>Marchantiaceae</taxon>
        <taxon>Marchantia</taxon>
    </lineage>
</organism>
<comment type="caution">
    <text evidence="2">The sequence shown here is derived from an EMBL/GenBank/DDBJ whole genome shotgun (WGS) entry which is preliminary data.</text>
</comment>
<dbReference type="AlphaFoldDB" id="A0A176WAQ3"/>
<evidence type="ECO:0000313" key="2">
    <source>
        <dbReference type="EMBL" id="OAE30197.1"/>
    </source>
</evidence>